<evidence type="ECO:0000256" key="4">
    <source>
        <dbReference type="ARBA" id="ARBA00022692"/>
    </source>
</evidence>
<feature type="transmembrane region" description="Helical" evidence="8">
    <location>
        <begin position="235"/>
        <end position="253"/>
    </location>
</feature>
<evidence type="ECO:0000313" key="9">
    <source>
        <dbReference type="EMBL" id="KAL0482091.1"/>
    </source>
</evidence>
<evidence type="ECO:0000313" key="10">
    <source>
        <dbReference type="Proteomes" id="UP001431209"/>
    </source>
</evidence>
<dbReference type="PANTHER" id="PTHR33281">
    <property type="entry name" value="UPF0187 PROTEIN YNEE"/>
    <property type="match status" value="1"/>
</dbReference>
<dbReference type="AlphaFoldDB" id="A0AAW2YZQ3"/>
<gene>
    <name evidence="9" type="ORF">AKO1_013229</name>
</gene>
<reference evidence="9 10" key="1">
    <citation type="submission" date="2024-03" db="EMBL/GenBank/DDBJ databases">
        <title>The Acrasis kona genome and developmental transcriptomes reveal deep origins of eukaryotic multicellular pathways.</title>
        <authorList>
            <person name="Sheikh S."/>
            <person name="Fu C.-J."/>
            <person name="Brown M.W."/>
            <person name="Baldauf S.L."/>
        </authorList>
    </citation>
    <scope>NUCLEOTIDE SEQUENCE [LARGE SCALE GENOMIC DNA]</scope>
    <source>
        <strain evidence="9 10">ATCC MYA-3509</strain>
    </source>
</reference>
<dbReference type="Proteomes" id="UP001431209">
    <property type="component" value="Unassembled WGS sequence"/>
</dbReference>
<sequence length="292" mass="32579">MGLPNRRDWVSLFFNVQCTVIPNISGRVLMLMSLSLLLCSLKYLGVYPLPAWKLTMHTLVGAALGLLLVYRTNASYDRFWEGRKLWGAVAGSSKSIMRFLRTHERNVDCTELGKLISSYAFCLKNKLRGNNVTKELNALLKEDQLSFVNSTNNKPTAIVSLITDWIFENCKNCQAAAGKVGILESHINNLSDCQGALERIINTPHGSIPLAYVGHVNQVLLVYLVTLPFCLLDEFYWSSIFVVGFVSFALLGIESAGLEIEDPFGNDLNDIPVDRICNAIVETNNFLSQPRK</sequence>
<dbReference type="GO" id="GO:0005254">
    <property type="term" value="F:chloride channel activity"/>
    <property type="evidence" value="ECO:0007669"/>
    <property type="project" value="InterPro"/>
</dbReference>
<dbReference type="PANTHER" id="PTHR33281:SF19">
    <property type="entry name" value="VOLTAGE-DEPENDENT ANION CHANNEL-FORMING PROTEIN YNEE"/>
    <property type="match status" value="1"/>
</dbReference>
<evidence type="ECO:0008006" key="11">
    <source>
        <dbReference type="Google" id="ProtNLM"/>
    </source>
</evidence>
<organism evidence="9 10">
    <name type="scientific">Acrasis kona</name>
    <dbReference type="NCBI Taxonomy" id="1008807"/>
    <lineage>
        <taxon>Eukaryota</taxon>
        <taxon>Discoba</taxon>
        <taxon>Heterolobosea</taxon>
        <taxon>Tetramitia</taxon>
        <taxon>Eutetramitia</taxon>
        <taxon>Acrasidae</taxon>
        <taxon>Acrasis</taxon>
    </lineage>
</organism>
<evidence type="ECO:0000256" key="8">
    <source>
        <dbReference type="SAM" id="Phobius"/>
    </source>
</evidence>
<keyword evidence="5 8" id="KW-1133">Transmembrane helix</keyword>
<dbReference type="GO" id="GO:0005886">
    <property type="term" value="C:plasma membrane"/>
    <property type="evidence" value="ECO:0007669"/>
    <property type="project" value="UniProtKB-SubCell"/>
</dbReference>
<keyword evidence="3" id="KW-1003">Cell membrane</keyword>
<dbReference type="InterPro" id="IPR044669">
    <property type="entry name" value="YneE/VCCN1/2-like"/>
</dbReference>
<feature type="transmembrane region" description="Helical" evidence="8">
    <location>
        <begin position="12"/>
        <end position="38"/>
    </location>
</feature>
<evidence type="ECO:0000256" key="2">
    <source>
        <dbReference type="ARBA" id="ARBA00022448"/>
    </source>
</evidence>
<evidence type="ECO:0000256" key="1">
    <source>
        <dbReference type="ARBA" id="ARBA00004651"/>
    </source>
</evidence>
<accession>A0AAW2YZQ3</accession>
<keyword evidence="6" id="KW-0406">Ion transport</keyword>
<dbReference type="EMBL" id="JAOPGA020000819">
    <property type="protein sequence ID" value="KAL0482091.1"/>
    <property type="molecule type" value="Genomic_DNA"/>
</dbReference>
<protein>
    <recommendedName>
        <fullName evidence="11">Bestrophin</fullName>
    </recommendedName>
</protein>
<keyword evidence="4 8" id="KW-0812">Transmembrane</keyword>
<proteinExistence type="predicted"/>
<feature type="transmembrane region" description="Helical" evidence="8">
    <location>
        <begin position="50"/>
        <end position="70"/>
    </location>
</feature>
<dbReference type="Pfam" id="PF25539">
    <property type="entry name" value="Bestrophin_2"/>
    <property type="match status" value="1"/>
</dbReference>
<keyword evidence="7 8" id="KW-0472">Membrane</keyword>
<evidence type="ECO:0000256" key="6">
    <source>
        <dbReference type="ARBA" id="ARBA00023065"/>
    </source>
</evidence>
<evidence type="ECO:0000256" key="5">
    <source>
        <dbReference type="ARBA" id="ARBA00022989"/>
    </source>
</evidence>
<comment type="subcellular location">
    <subcellularLocation>
        <location evidence="1">Cell membrane</location>
        <topology evidence="1">Multi-pass membrane protein</topology>
    </subcellularLocation>
</comment>
<name>A0AAW2YZQ3_9EUKA</name>
<comment type="caution">
    <text evidence="9">The sequence shown here is derived from an EMBL/GenBank/DDBJ whole genome shotgun (WGS) entry which is preliminary data.</text>
</comment>
<keyword evidence="10" id="KW-1185">Reference proteome</keyword>
<evidence type="ECO:0000256" key="7">
    <source>
        <dbReference type="ARBA" id="ARBA00023136"/>
    </source>
</evidence>
<keyword evidence="2" id="KW-0813">Transport</keyword>
<evidence type="ECO:0000256" key="3">
    <source>
        <dbReference type="ARBA" id="ARBA00022475"/>
    </source>
</evidence>